<dbReference type="InParanoid" id="D8LVI0"/>
<protein>
    <submittedName>
        <fullName evidence="2">Uncharacterized protein</fullName>
    </submittedName>
</protein>
<dbReference type="Proteomes" id="UP000008312">
    <property type="component" value="Unassembled WGS sequence"/>
</dbReference>
<dbReference type="AlphaFoldDB" id="D8LVI0"/>
<feature type="region of interest" description="Disordered" evidence="1">
    <location>
        <begin position="1"/>
        <end position="23"/>
    </location>
</feature>
<proteinExistence type="predicted"/>
<gene>
    <name evidence="2" type="ORF">GSBLH_T00000233001</name>
</gene>
<dbReference type="EMBL" id="FN668638">
    <property type="protein sequence ID" value="CBK19819.2"/>
    <property type="molecule type" value="Genomic_DNA"/>
</dbReference>
<feature type="compositionally biased region" description="Basic and acidic residues" evidence="1">
    <location>
        <begin position="1"/>
        <end position="10"/>
    </location>
</feature>
<sequence>MEIIKNDVKNKSKTGKKAKKEYMPSTNSSYYRITQGFKNLWKLTGETEEIRMRNISFYNMVTVLNW</sequence>
<keyword evidence="3" id="KW-1185">Reference proteome</keyword>
<accession>D8LVI0</accession>
<name>D8LVI0_BLAHO</name>
<evidence type="ECO:0000256" key="1">
    <source>
        <dbReference type="SAM" id="MobiDB-lite"/>
    </source>
</evidence>
<dbReference type="GeneID" id="24917550"/>
<organism evidence="2">
    <name type="scientific">Blastocystis hominis</name>
    <dbReference type="NCBI Taxonomy" id="12968"/>
    <lineage>
        <taxon>Eukaryota</taxon>
        <taxon>Sar</taxon>
        <taxon>Stramenopiles</taxon>
        <taxon>Bigyra</taxon>
        <taxon>Opalozoa</taxon>
        <taxon>Opalinata</taxon>
        <taxon>Blastocystidae</taxon>
        <taxon>Blastocystis</taxon>
    </lineage>
</organism>
<evidence type="ECO:0000313" key="3">
    <source>
        <dbReference type="Proteomes" id="UP000008312"/>
    </source>
</evidence>
<reference evidence="2" key="1">
    <citation type="submission" date="2010-02" db="EMBL/GenBank/DDBJ databases">
        <title>Sequencing and annotation of the Blastocystis hominis genome.</title>
        <authorList>
            <person name="Wincker P."/>
        </authorList>
    </citation>
    <scope>NUCLEOTIDE SEQUENCE</scope>
    <source>
        <strain evidence="2">Singapore isolate B</strain>
    </source>
</reference>
<evidence type="ECO:0000313" key="2">
    <source>
        <dbReference type="EMBL" id="CBK19819.2"/>
    </source>
</evidence>
<dbReference type="RefSeq" id="XP_012893867.1">
    <property type="nucleotide sequence ID" value="XM_013038413.1"/>
</dbReference>
<dbReference type="OrthoDB" id="10521916at2759"/>